<evidence type="ECO:0000313" key="2">
    <source>
        <dbReference type="Proteomes" id="UP000006247"/>
    </source>
</evidence>
<proteinExistence type="predicted"/>
<dbReference type="RefSeq" id="WP_005520587.1">
    <property type="nucleotide sequence ID" value="NZ_EQ973329.1"/>
</dbReference>
<dbReference type="EMBL" id="ACEB01000017">
    <property type="protein sequence ID" value="EEG27376.1"/>
    <property type="molecule type" value="Genomic_DNA"/>
</dbReference>
<dbReference type="AlphaFoldDB" id="C0E234"/>
<sequence>MLKLFYCGTEWSVLDDETAQEVLAMLRDNKYPGPVTLKLFTVKDGKPKIHVNLSEHIPFMFYDGPATHTGSAKFV</sequence>
<organism evidence="1 2">
    <name type="scientific">Corynebacterium matruchotii ATCC 33806</name>
    <dbReference type="NCBI Taxonomy" id="566549"/>
    <lineage>
        <taxon>Bacteria</taxon>
        <taxon>Bacillati</taxon>
        <taxon>Actinomycetota</taxon>
        <taxon>Actinomycetes</taxon>
        <taxon>Mycobacteriales</taxon>
        <taxon>Corynebacteriaceae</taxon>
        <taxon>Corynebacterium</taxon>
    </lineage>
</organism>
<evidence type="ECO:0000313" key="1">
    <source>
        <dbReference type="EMBL" id="EEG27376.1"/>
    </source>
</evidence>
<dbReference type="HOGENOM" id="CLU_2664892_0_0_11"/>
<dbReference type="Proteomes" id="UP000006247">
    <property type="component" value="Unassembled WGS sequence"/>
</dbReference>
<gene>
    <name evidence="1" type="ORF">CORMATOL_01039</name>
</gene>
<accession>C0E234</accession>
<name>C0E234_9CORY</name>
<protein>
    <submittedName>
        <fullName evidence="1">Uncharacterized protein</fullName>
    </submittedName>
</protein>
<reference evidence="1 2" key="1">
    <citation type="submission" date="2009-01" db="EMBL/GenBank/DDBJ databases">
        <authorList>
            <person name="Fulton L."/>
            <person name="Clifton S."/>
            <person name="Chinwalla A.T."/>
            <person name="Mitreva M."/>
            <person name="Sodergren E."/>
            <person name="Weinstock G."/>
            <person name="Clifton S."/>
            <person name="Dooling D.J."/>
            <person name="Fulton B."/>
            <person name="Minx P."/>
            <person name="Pepin K.H."/>
            <person name="Johnson M."/>
            <person name="Bhonagiri V."/>
            <person name="Nash W.E."/>
            <person name="Mardis E.R."/>
            <person name="Wilson R.K."/>
        </authorList>
    </citation>
    <scope>NUCLEOTIDE SEQUENCE [LARGE SCALE GENOMIC DNA]</scope>
    <source>
        <strain evidence="1 2">ATCC 33806</strain>
    </source>
</reference>
<comment type="caution">
    <text evidence="1">The sequence shown here is derived from an EMBL/GenBank/DDBJ whole genome shotgun (WGS) entry which is preliminary data.</text>
</comment>